<dbReference type="AlphaFoldDB" id="B9RYL1"/>
<organism evidence="1 2">
    <name type="scientific">Ricinus communis</name>
    <name type="common">Castor bean</name>
    <dbReference type="NCBI Taxonomy" id="3988"/>
    <lineage>
        <taxon>Eukaryota</taxon>
        <taxon>Viridiplantae</taxon>
        <taxon>Streptophyta</taxon>
        <taxon>Embryophyta</taxon>
        <taxon>Tracheophyta</taxon>
        <taxon>Spermatophyta</taxon>
        <taxon>Magnoliopsida</taxon>
        <taxon>eudicotyledons</taxon>
        <taxon>Gunneridae</taxon>
        <taxon>Pentapetalae</taxon>
        <taxon>rosids</taxon>
        <taxon>fabids</taxon>
        <taxon>Malpighiales</taxon>
        <taxon>Euphorbiaceae</taxon>
        <taxon>Acalyphoideae</taxon>
        <taxon>Acalypheae</taxon>
        <taxon>Ricinus</taxon>
    </lineage>
</organism>
<evidence type="ECO:0000313" key="2">
    <source>
        <dbReference type="Proteomes" id="UP000008311"/>
    </source>
</evidence>
<reference evidence="2" key="1">
    <citation type="journal article" date="2010" name="Nat. Biotechnol.">
        <title>Draft genome sequence of the oilseed species Ricinus communis.</title>
        <authorList>
            <person name="Chan A.P."/>
            <person name="Crabtree J."/>
            <person name="Zhao Q."/>
            <person name="Lorenzi H."/>
            <person name="Orvis J."/>
            <person name="Puiu D."/>
            <person name="Melake-Berhan A."/>
            <person name="Jones K.M."/>
            <person name="Redman J."/>
            <person name="Chen G."/>
            <person name="Cahoon E.B."/>
            <person name="Gedil M."/>
            <person name="Stanke M."/>
            <person name="Haas B.J."/>
            <person name="Wortman J.R."/>
            <person name="Fraser-Liggett C.M."/>
            <person name="Ravel J."/>
            <person name="Rabinowicz P.D."/>
        </authorList>
    </citation>
    <scope>NUCLEOTIDE SEQUENCE [LARGE SCALE GENOMIC DNA]</scope>
    <source>
        <strain evidence="2">cv. Hale</strain>
    </source>
</reference>
<accession>B9RYL1</accession>
<keyword evidence="2" id="KW-1185">Reference proteome</keyword>
<sequence length="53" mass="5757">MGPYEKQHVPVGEASRALSRINAVEAVGHRAFARCDTRDTTTKPQGAESANFQ</sequence>
<name>B9RYL1_RICCO</name>
<dbReference type="Proteomes" id="UP000008311">
    <property type="component" value="Unassembled WGS sequence"/>
</dbReference>
<proteinExistence type="predicted"/>
<dbReference type="InParanoid" id="B9RYL1"/>
<dbReference type="EMBL" id="EQ973831">
    <property type="protein sequence ID" value="EEF43548.1"/>
    <property type="molecule type" value="Genomic_DNA"/>
</dbReference>
<gene>
    <name evidence="1" type="ORF">RCOM_1129960</name>
</gene>
<evidence type="ECO:0000313" key="1">
    <source>
        <dbReference type="EMBL" id="EEF43548.1"/>
    </source>
</evidence>
<protein>
    <submittedName>
        <fullName evidence="1">Uncharacterized protein</fullName>
    </submittedName>
</protein>